<dbReference type="InterPro" id="IPR051908">
    <property type="entry name" value="Ribosomal_N-acetyltransferase"/>
</dbReference>
<protein>
    <recommendedName>
        <fullName evidence="1">N-acetyltransferase domain-containing protein</fullName>
    </recommendedName>
</protein>
<name>A0A3B0R541_9ZZZZ</name>
<dbReference type="PANTHER" id="PTHR43441:SF11">
    <property type="entry name" value="RIBOSOMAL-PROTEIN-SERINE ACETYLTRANSFERASE"/>
    <property type="match status" value="1"/>
</dbReference>
<dbReference type="EMBL" id="UOED01000025">
    <property type="protein sequence ID" value="VAV87339.1"/>
    <property type="molecule type" value="Genomic_DNA"/>
</dbReference>
<dbReference type="Gene3D" id="3.40.630.30">
    <property type="match status" value="1"/>
</dbReference>
<dbReference type="InterPro" id="IPR016181">
    <property type="entry name" value="Acyl_CoA_acyltransferase"/>
</dbReference>
<dbReference type="GO" id="GO:0008999">
    <property type="term" value="F:protein-N-terminal-alanine acetyltransferase activity"/>
    <property type="evidence" value="ECO:0007669"/>
    <property type="project" value="TreeGrafter"/>
</dbReference>
<evidence type="ECO:0000313" key="2">
    <source>
        <dbReference type="EMBL" id="VAV87339.1"/>
    </source>
</evidence>
<dbReference type="AlphaFoldDB" id="A0A3B0R541"/>
<reference evidence="2" key="1">
    <citation type="submission" date="2018-06" db="EMBL/GenBank/DDBJ databases">
        <authorList>
            <person name="Zhirakovskaya E."/>
        </authorList>
    </citation>
    <scope>NUCLEOTIDE SEQUENCE</scope>
</reference>
<feature type="domain" description="N-acetyltransferase" evidence="1">
    <location>
        <begin position="19"/>
        <end position="138"/>
    </location>
</feature>
<dbReference type="PANTHER" id="PTHR43441">
    <property type="entry name" value="RIBOSOMAL-PROTEIN-SERINE ACETYLTRANSFERASE"/>
    <property type="match status" value="1"/>
</dbReference>
<sequence>MTNHWPQEDDIFLEGELVILRQPNIEKDVMQGHWHSWFNDPVTTQYLVHGVFPVNKAQQAEIVAAEMADPTSLLLVVLDRESGRHIGVVCLKYINHSLRSAELSIVFGDRSVKGAALESVALLTKHGFDRLNLQRISGGQHAGLWQWMNSLELIGYQLDGYNQDYGIRNGEKYDTAAYAITADRFFDLQSQRGGNICTASIGNLMKQKSTENKTEVMRAFFQGLYDT</sequence>
<gene>
    <name evidence="2" type="ORF">MNBD_ALPHA02-1884</name>
</gene>
<proteinExistence type="predicted"/>
<evidence type="ECO:0000259" key="1">
    <source>
        <dbReference type="Pfam" id="PF13302"/>
    </source>
</evidence>
<dbReference type="GO" id="GO:0005737">
    <property type="term" value="C:cytoplasm"/>
    <property type="evidence" value="ECO:0007669"/>
    <property type="project" value="TreeGrafter"/>
</dbReference>
<dbReference type="InterPro" id="IPR000182">
    <property type="entry name" value="GNAT_dom"/>
</dbReference>
<dbReference type="GO" id="GO:1990189">
    <property type="term" value="F:protein N-terminal-serine acetyltransferase activity"/>
    <property type="evidence" value="ECO:0007669"/>
    <property type="project" value="TreeGrafter"/>
</dbReference>
<dbReference type="SUPFAM" id="SSF55729">
    <property type="entry name" value="Acyl-CoA N-acyltransferases (Nat)"/>
    <property type="match status" value="1"/>
</dbReference>
<organism evidence="2">
    <name type="scientific">hydrothermal vent metagenome</name>
    <dbReference type="NCBI Taxonomy" id="652676"/>
    <lineage>
        <taxon>unclassified sequences</taxon>
        <taxon>metagenomes</taxon>
        <taxon>ecological metagenomes</taxon>
    </lineage>
</organism>
<dbReference type="Pfam" id="PF13302">
    <property type="entry name" value="Acetyltransf_3"/>
    <property type="match status" value="1"/>
</dbReference>
<accession>A0A3B0R541</accession>